<dbReference type="InterPro" id="IPR051726">
    <property type="entry name" value="Chitin_Synth_Reg"/>
</dbReference>
<dbReference type="InterPro" id="IPR011990">
    <property type="entry name" value="TPR-like_helical_dom_sf"/>
</dbReference>
<evidence type="ECO:0000256" key="1">
    <source>
        <dbReference type="ARBA" id="ARBA00022737"/>
    </source>
</evidence>
<dbReference type="AlphaFoldDB" id="A0A7H9HXI4"/>
<dbReference type="EMBL" id="CP059273">
    <property type="protein sequence ID" value="QLQ81929.1"/>
    <property type="molecule type" value="Genomic_DNA"/>
</dbReference>
<dbReference type="SUPFAM" id="SSF81901">
    <property type="entry name" value="HCP-like"/>
    <property type="match status" value="2"/>
</dbReference>
<keyword evidence="1" id="KW-0677">Repeat</keyword>
<accession>A0A7H9HXI4</accession>
<dbReference type="Gene3D" id="1.25.40.10">
    <property type="entry name" value="Tetratricopeptide repeat domain"/>
    <property type="match status" value="2"/>
</dbReference>
<dbReference type="OrthoDB" id="272077at2759"/>
<dbReference type="InterPro" id="IPR006597">
    <property type="entry name" value="Sel1-like"/>
</dbReference>
<keyword evidence="3" id="KW-1185">Reference proteome</keyword>
<dbReference type="PANTHER" id="PTHR46430">
    <property type="entry name" value="PROTEIN SKT5-RELATED"/>
    <property type="match status" value="1"/>
</dbReference>
<protein>
    <recommendedName>
        <fullName evidence="4">HCP-like protein</fullName>
    </recommendedName>
</protein>
<evidence type="ECO:0000313" key="2">
    <source>
        <dbReference type="EMBL" id="QLQ81929.1"/>
    </source>
</evidence>
<sequence length="509" mass="58539">MYREQSGENRYEKHIKMFPPVVGRTEPSAPYPLDDVAVGINAVGVYRPGSERRKVENEVGSDEGSVSDRYERPFQMESARSTEPVLPPPYEECEMRVLREKAYRSEGDVRESPPRGRRRDLAQFSPNGLKFYEIYKQTVADAAKFTPKVQMKWCETLLEYAFDDEFLSHYNINAERLKRELRPEERQQNQKVILEHSFKVLAKLIRLKWGPALYLMGTLYSHQPYLQIKNKHIVARNDERALEYYARAASTDHADACYRAGVCCELQRGVPPSTPRDECLVMALNYYRRGADLCDNSACMYKLGMFCLYREQFQDIPQAIEWFKRASRQNDSPQALYELGKIYELTSLAPNIQQLLTDNGIQRQPSRALKFFYKCAIDCNYPLAQWKLGHCYEFGELNLPVVAKKSIAWYAKAALAKPKGNAMAMLALSGWYLTGATGVLRPNDHEAFRWAQESCSASDGKLARAEYALAYYYENSIGCERDLTKAKYHYQRAATIGHPKAINRLQIGF</sequence>
<dbReference type="SMART" id="SM00671">
    <property type="entry name" value="SEL1"/>
    <property type="match status" value="6"/>
</dbReference>
<reference evidence="2 3" key="1">
    <citation type="submission" date="2020-06" db="EMBL/GenBank/DDBJ databases">
        <title>The yeast mating-type switching endonuclease HO is a domesticated member of an unorthodox homing genetic element family.</title>
        <authorList>
            <person name="Coughlan A.Y."/>
            <person name="Lombardi L."/>
            <person name="Braun-Galleani S."/>
            <person name="Martos A.R."/>
            <person name="Galeote V."/>
            <person name="Bigey F."/>
            <person name="Dequin S."/>
            <person name="Byrne K.P."/>
            <person name="Wolfe K.H."/>
        </authorList>
    </citation>
    <scope>NUCLEOTIDE SEQUENCE [LARGE SCALE GENOMIC DNA]</scope>
    <source>
        <strain evidence="2 3">CBS2947</strain>
    </source>
</reference>
<organism evidence="2 3">
    <name type="scientific">Torulaspora globosa</name>
    <dbReference type="NCBI Taxonomy" id="48254"/>
    <lineage>
        <taxon>Eukaryota</taxon>
        <taxon>Fungi</taxon>
        <taxon>Dikarya</taxon>
        <taxon>Ascomycota</taxon>
        <taxon>Saccharomycotina</taxon>
        <taxon>Saccharomycetes</taxon>
        <taxon>Saccharomycetales</taxon>
        <taxon>Saccharomycetaceae</taxon>
        <taxon>Torulaspora</taxon>
    </lineage>
</organism>
<dbReference type="Proteomes" id="UP000510647">
    <property type="component" value="Chromosome 7"/>
</dbReference>
<evidence type="ECO:0008006" key="4">
    <source>
        <dbReference type="Google" id="ProtNLM"/>
    </source>
</evidence>
<name>A0A7H9HXI4_9SACH</name>
<gene>
    <name evidence="2" type="ORF">HG537_0G01830</name>
</gene>
<dbReference type="Pfam" id="PF08238">
    <property type="entry name" value="Sel1"/>
    <property type="match status" value="6"/>
</dbReference>
<evidence type="ECO:0000313" key="3">
    <source>
        <dbReference type="Proteomes" id="UP000510647"/>
    </source>
</evidence>
<dbReference type="PANTHER" id="PTHR46430:SF3">
    <property type="entry name" value="ACTIVATOR OF C KINASE PROTEIN 1"/>
    <property type="match status" value="1"/>
</dbReference>
<proteinExistence type="predicted"/>